<dbReference type="Proteomes" id="UP000291343">
    <property type="component" value="Unassembled WGS sequence"/>
</dbReference>
<protein>
    <recommendedName>
        <fullName evidence="11">C2H2-type domain-containing protein</fullName>
    </recommendedName>
</protein>
<keyword evidence="8" id="KW-0804">Transcription</keyword>
<sequence>MKTTLYPNYIDSGAAIVWHRRTLLERHLRTHDEEKQFACAVCGKRFSTEKMLTRHRHVHDAKSFHCDVCEKLFSSKTMLTLHVRMVKILH</sequence>
<dbReference type="EMBL" id="QKKF02032640">
    <property type="protein sequence ID" value="RZF34078.1"/>
    <property type="molecule type" value="Genomic_DNA"/>
</dbReference>
<evidence type="ECO:0000313" key="13">
    <source>
        <dbReference type="Proteomes" id="UP000291343"/>
    </source>
</evidence>
<dbReference type="OrthoDB" id="8117402at2759"/>
<reference evidence="12 13" key="1">
    <citation type="journal article" date="2017" name="Gigascience">
        <title>Genome sequence of the small brown planthopper, Laodelphax striatellus.</title>
        <authorList>
            <person name="Zhu J."/>
            <person name="Jiang F."/>
            <person name="Wang X."/>
            <person name="Yang P."/>
            <person name="Bao Y."/>
            <person name="Zhao W."/>
            <person name="Wang W."/>
            <person name="Lu H."/>
            <person name="Wang Q."/>
            <person name="Cui N."/>
            <person name="Li J."/>
            <person name="Chen X."/>
            <person name="Luo L."/>
            <person name="Yu J."/>
            <person name="Kang L."/>
            <person name="Cui F."/>
        </authorList>
    </citation>
    <scope>NUCLEOTIDE SEQUENCE [LARGE SCALE GENOMIC DNA]</scope>
    <source>
        <strain evidence="12">Lst14</strain>
    </source>
</reference>
<dbReference type="SUPFAM" id="SSF57667">
    <property type="entry name" value="beta-beta-alpha zinc fingers"/>
    <property type="match status" value="1"/>
</dbReference>
<dbReference type="Pfam" id="PF00096">
    <property type="entry name" value="zf-C2H2"/>
    <property type="match status" value="2"/>
</dbReference>
<dbReference type="PROSITE" id="PS00028">
    <property type="entry name" value="ZINC_FINGER_C2H2_1"/>
    <property type="match status" value="1"/>
</dbReference>
<evidence type="ECO:0000256" key="9">
    <source>
        <dbReference type="ARBA" id="ARBA00023242"/>
    </source>
</evidence>
<evidence type="ECO:0000256" key="2">
    <source>
        <dbReference type="ARBA" id="ARBA00022723"/>
    </source>
</evidence>
<evidence type="ECO:0000256" key="8">
    <source>
        <dbReference type="ARBA" id="ARBA00023163"/>
    </source>
</evidence>
<keyword evidence="13" id="KW-1185">Reference proteome</keyword>
<dbReference type="PROSITE" id="PS50157">
    <property type="entry name" value="ZINC_FINGER_C2H2_2"/>
    <property type="match status" value="2"/>
</dbReference>
<dbReference type="FunFam" id="3.30.160.60:FF:000322">
    <property type="entry name" value="GDNF-inducible zinc finger protein 1"/>
    <property type="match status" value="1"/>
</dbReference>
<keyword evidence="7" id="KW-0238">DNA-binding</keyword>
<keyword evidence="6" id="KW-0805">Transcription regulation</keyword>
<gene>
    <name evidence="12" type="ORF">LSTR_LSTR017545</name>
</gene>
<evidence type="ECO:0000259" key="11">
    <source>
        <dbReference type="PROSITE" id="PS50157"/>
    </source>
</evidence>
<evidence type="ECO:0000256" key="6">
    <source>
        <dbReference type="ARBA" id="ARBA00023015"/>
    </source>
</evidence>
<dbReference type="PANTHER" id="PTHR16515">
    <property type="entry name" value="PR DOMAIN ZINC FINGER PROTEIN"/>
    <property type="match status" value="1"/>
</dbReference>
<dbReference type="SMART" id="SM00355">
    <property type="entry name" value="ZnF_C2H2"/>
    <property type="match status" value="2"/>
</dbReference>
<organism evidence="12 13">
    <name type="scientific">Laodelphax striatellus</name>
    <name type="common">Small brown planthopper</name>
    <name type="synonym">Delphax striatella</name>
    <dbReference type="NCBI Taxonomy" id="195883"/>
    <lineage>
        <taxon>Eukaryota</taxon>
        <taxon>Metazoa</taxon>
        <taxon>Ecdysozoa</taxon>
        <taxon>Arthropoda</taxon>
        <taxon>Hexapoda</taxon>
        <taxon>Insecta</taxon>
        <taxon>Pterygota</taxon>
        <taxon>Neoptera</taxon>
        <taxon>Paraneoptera</taxon>
        <taxon>Hemiptera</taxon>
        <taxon>Auchenorrhyncha</taxon>
        <taxon>Fulgoroidea</taxon>
        <taxon>Delphacidae</taxon>
        <taxon>Criomorphinae</taxon>
        <taxon>Laodelphax</taxon>
    </lineage>
</organism>
<evidence type="ECO:0000256" key="3">
    <source>
        <dbReference type="ARBA" id="ARBA00022737"/>
    </source>
</evidence>
<evidence type="ECO:0000256" key="5">
    <source>
        <dbReference type="ARBA" id="ARBA00022833"/>
    </source>
</evidence>
<dbReference type="GO" id="GO:0010468">
    <property type="term" value="P:regulation of gene expression"/>
    <property type="evidence" value="ECO:0007669"/>
    <property type="project" value="TreeGrafter"/>
</dbReference>
<evidence type="ECO:0000313" key="12">
    <source>
        <dbReference type="EMBL" id="RZF34078.1"/>
    </source>
</evidence>
<comment type="caution">
    <text evidence="12">The sequence shown here is derived from an EMBL/GenBank/DDBJ whole genome shotgun (WGS) entry which is preliminary data.</text>
</comment>
<feature type="domain" description="C2H2-type" evidence="11">
    <location>
        <begin position="64"/>
        <end position="90"/>
    </location>
</feature>
<name>A0A482WKT3_LAOST</name>
<comment type="subcellular location">
    <subcellularLocation>
        <location evidence="1">Nucleus</location>
    </subcellularLocation>
</comment>
<evidence type="ECO:0000256" key="10">
    <source>
        <dbReference type="PROSITE-ProRule" id="PRU00042"/>
    </source>
</evidence>
<dbReference type="InterPro" id="IPR036236">
    <property type="entry name" value="Znf_C2H2_sf"/>
</dbReference>
<dbReference type="GO" id="GO:0003677">
    <property type="term" value="F:DNA binding"/>
    <property type="evidence" value="ECO:0007669"/>
    <property type="project" value="UniProtKB-KW"/>
</dbReference>
<dbReference type="STRING" id="195883.A0A482WKT3"/>
<dbReference type="PANTHER" id="PTHR16515:SF49">
    <property type="entry name" value="GASTRULA ZINC FINGER PROTEIN XLCGF49.1-LIKE-RELATED"/>
    <property type="match status" value="1"/>
</dbReference>
<dbReference type="GO" id="GO:0008270">
    <property type="term" value="F:zinc ion binding"/>
    <property type="evidence" value="ECO:0007669"/>
    <property type="project" value="UniProtKB-KW"/>
</dbReference>
<evidence type="ECO:0000256" key="7">
    <source>
        <dbReference type="ARBA" id="ARBA00023125"/>
    </source>
</evidence>
<dbReference type="SMR" id="A0A482WKT3"/>
<keyword evidence="3" id="KW-0677">Repeat</keyword>
<feature type="domain" description="C2H2-type" evidence="11">
    <location>
        <begin position="37"/>
        <end position="64"/>
    </location>
</feature>
<evidence type="ECO:0000256" key="4">
    <source>
        <dbReference type="ARBA" id="ARBA00022771"/>
    </source>
</evidence>
<keyword evidence="9" id="KW-0539">Nucleus</keyword>
<evidence type="ECO:0000256" key="1">
    <source>
        <dbReference type="ARBA" id="ARBA00004123"/>
    </source>
</evidence>
<accession>A0A482WKT3</accession>
<dbReference type="AlphaFoldDB" id="A0A482WKT3"/>
<keyword evidence="5" id="KW-0862">Zinc</keyword>
<dbReference type="InterPro" id="IPR050331">
    <property type="entry name" value="Zinc_finger"/>
</dbReference>
<proteinExistence type="predicted"/>
<dbReference type="Gene3D" id="3.30.160.60">
    <property type="entry name" value="Classic Zinc Finger"/>
    <property type="match status" value="2"/>
</dbReference>
<keyword evidence="4 10" id="KW-0863">Zinc-finger</keyword>
<dbReference type="InterPro" id="IPR013087">
    <property type="entry name" value="Znf_C2H2_type"/>
</dbReference>
<keyword evidence="2" id="KW-0479">Metal-binding</keyword>
<dbReference type="InParanoid" id="A0A482WKT3"/>
<dbReference type="GO" id="GO:0005634">
    <property type="term" value="C:nucleus"/>
    <property type="evidence" value="ECO:0007669"/>
    <property type="project" value="UniProtKB-SubCell"/>
</dbReference>